<comment type="caution">
    <text evidence="1">The sequence shown here is derived from an EMBL/GenBank/DDBJ whole genome shotgun (WGS) entry which is preliminary data.</text>
</comment>
<proteinExistence type="predicted"/>
<sequence>MALRELGIEFSEVDVLVVMRSSKRHEVAVELARGRNQAGDGFVPKGMFTGEERA</sequence>
<name>A0A8T3AGW7_DENNO</name>
<evidence type="ECO:0000313" key="2">
    <source>
        <dbReference type="Proteomes" id="UP000829196"/>
    </source>
</evidence>
<evidence type="ECO:0000313" key="1">
    <source>
        <dbReference type="EMBL" id="KAI0495806.1"/>
    </source>
</evidence>
<reference evidence="1" key="1">
    <citation type="journal article" date="2022" name="Front. Genet.">
        <title>Chromosome-Scale Assembly of the Dendrobium nobile Genome Provides Insights Into the Molecular Mechanism of the Biosynthesis of the Medicinal Active Ingredient of Dendrobium.</title>
        <authorList>
            <person name="Xu Q."/>
            <person name="Niu S.-C."/>
            <person name="Li K.-L."/>
            <person name="Zheng P.-J."/>
            <person name="Zhang X.-J."/>
            <person name="Jia Y."/>
            <person name="Liu Y."/>
            <person name="Niu Y.-X."/>
            <person name="Yu L.-H."/>
            <person name="Chen D.-F."/>
            <person name="Zhang G.-Q."/>
        </authorList>
    </citation>
    <scope>NUCLEOTIDE SEQUENCE</scope>
    <source>
        <tissue evidence="1">Leaf</tissue>
    </source>
</reference>
<keyword evidence="2" id="KW-1185">Reference proteome</keyword>
<dbReference type="EMBL" id="JAGYWB010000016">
    <property type="protein sequence ID" value="KAI0495806.1"/>
    <property type="molecule type" value="Genomic_DNA"/>
</dbReference>
<protein>
    <submittedName>
        <fullName evidence="1">Uncharacterized protein</fullName>
    </submittedName>
</protein>
<accession>A0A8T3AGW7</accession>
<organism evidence="1 2">
    <name type="scientific">Dendrobium nobile</name>
    <name type="common">Orchid</name>
    <dbReference type="NCBI Taxonomy" id="94219"/>
    <lineage>
        <taxon>Eukaryota</taxon>
        <taxon>Viridiplantae</taxon>
        <taxon>Streptophyta</taxon>
        <taxon>Embryophyta</taxon>
        <taxon>Tracheophyta</taxon>
        <taxon>Spermatophyta</taxon>
        <taxon>Magnoliopsida</taxon>
        <taxon>Liliopsida</taxon>
        <taxon>Asparagales</taxon>
        <taxon>Orchidaceae</taxon>
        <taxon>Epidendroideae</taxon>
        <taxon>Malaxideae</taxon>
        <taxon>Dendrobiinae</taxon>
        <taxon>Dendrobium</taxon>
    </lineage>
</organism>
<dbReference type="AlphaFoldDB" id="A0A8T3AGW7"/>
<dbReference type="Proteomes" id="UP000829196">
    <property type="component" value="Unassembled WGS sequence"/>
</dbReference>
<gene>
    <name evidence="1" type="ORF">KFK09_022109</name>
</gene>